<evidence type="ECO:0000313" key="1">
    <source>
        <dbReference type="EMBL" id="KAJ9489951.1"/>
    </source>
</evidence>
<reference evidence="1" key="1">
    <citation type="submission" date="2015-06" db="EMBL/GenBank/DDBJ databases">
        <authorList>
            <person name="Nguyen H."/>
        </authorList>
    </citation>
    <scope>NUCLEOTIDE SEQUENCE</scope>
    <source>
        <strain evidence="1">DAOM 180753</strain>
    </source>
</reference>
<reference evidence="1" key="2">
    <citation type="journal article" date="2016" name="Fungal Biol.">
        <title>Ochratoxin A production by Penicillium thymicola.</title>
        <authorList>
            <person name="Nguyen H.D.T."/>
            <person name="McMullin D.R."/>
            <person name="Ponomareva E."/>
            <person name="Riley R."/>
            <person name="Pomraning K.R."/>
            <person name="Baker S.E."/>
            <person name="Seifert K.A."/>
        </authorList>
    </citation>
    <scope>NUCLEOTIDE SEQUENCE</scope>
    <source>
        <strain evidence="1">DAOM 180753</strain>
    </source>
</reference>
<organism evidence="1 2">
    <name type="scientific">Penicillium thymicola</name>
    <dbReference type="NCBI Taxonomy" id="293382"/>
    <lineage>
        <taxon>Eukaryota</taxon>
        <taxon>Fungi</taxon>
        <taxon>Dikarya</taxon>
        <taxon>Ascomycota</taxon>
        <taxon>Pezizomycotina</taxon>
        <taxon>Eurotiomycetes</taxon>
        <taxon>Eurotiomycetidae</taxon>
        <taxon>Eurotiales</taxon>
        <taxon>Aspergillaceae</taxon>
        <taxon>Penicillium</taxon>
    </lineage>
</organism>
<dbReference type="EMBL" id="LACB01000070">
    <property type="protein sequence ID" value="KAJ9489951.1"/>
    <property type="molecule type" value="Genomic_DNA"/>
</dbReference>
<dbReference type="Proteomes" id="UP001227192">
    <property type="component" value="Unassembled WGS sequence"/>
</dbReference>
<accession>A0AAI9TMU1</accession>
<protein>
    <submittedName>
        <fullName evidence="1">Uncharacterized protein</fullName>
    </submittedName>
</protein>
<keyword evidence="2" id="KW-1185">Reference proteome</keyword>
<name>A0AAI9TMU1_PENTH</name>
<comment type="caution">
    <text evidence="1">The sequence shown here is derived from an EMBL/GenBank/DDBJ whole genome shotgun (WGS) entry which is preliminary data.</text>
</comment>
<proteinExistence type="predicted"/>
<sequence>MSYERGDSLERYWGRVSEPEQNRVLEQLRDYVNQMREIPGDFIGALDRSPCRDGIFEAGYGDYTSYSYGPYPSEESFNEGIVQALRDRMRPKVLERENNIESHFF</sequence>
<gene>
    <name evidence="1" type="ORF">VN97_g3338</name>
</gene>
<evidence type="ECO:0000313" key="2">
    <source>
        <dbReference type="Proteomes" id="UP001227192"/>
    </source>
</evidence>
<dbReference type="AlphaFoldDB" id="A0AAI9TMU1"/>